<evidence type="ECO:0000256" key="5">
    <source>
        <dbReference type="ARBA" id="ARBA00022989"/>
    </source>
</evidence>
<reference evidence="11" key="1">
    <citation type="journal article" date="2012" name="G3 (Bethesda)">
        <title>Pichia sorbitophila, an interspecies yeast hybrid reveals early steps of genome resolution following polyploidization.</title>
        <authorList>
            <person name="Leh Louis V."/>
            <person name="Despons L."/>
            <person name="Friedrich A."/>
            <person name="Martin T."/>
            <person name="Durrens P."/>
            <person name="Casaregola S."/>
            <person name="Neuveglise C."/>
            <person name="Fairhead C."/>
            <person name="Marck C."/>
            <person name="Cruz J.A."/>
            <person name="Straub M.L."/>
            <person name="Kugler V."/>
            <person name="Sacerdot C."/>
            <person name="Uzunov Z."/>
            <person name="Thierry A."/>
            <person name="Weiss S."/>
            <person name="Bleykasten C."/>
            <person name="De Montigny J."/>
            <person name="Jacques N."/>
            <person name="Jung P."/>
            <person name="Lemaire M."/>
            <person name="Mallet S."/>
            <person name="Morel G."/>
            <person name="Richard G.F."/>
            <person name="Sarkar A."/>
            <person name="Savel G."/>
            <person name="Schacherer J."/>
            <person name="Seret M.L."/>
            <person name="Talla E."/>
            <person name="Samson G."/>
            <person name="Jubin C."/>
            <person name="Poulain J."/>
            <person name="Vacherie B."/>
            <person name="Barbe V."/>
            <person name="Pelletier E."/>
            <person name="Sherman D.J."/>
            <person name="Westhof E."/>
            <person name="Weissenbach J."/>
            <person name="Baret P.V."/>
            <person name="Wincker P."/>
            <person name="Gaillardin C."/>
            <person name="Dujon B."/>
            <person name="Souciet J.L."/>
        </authorList>
    </citation>
    <scope>NUCLEOTIDE SEQUENCE [LARGE SCALE GENOMIC DNA]</scope>
    <source>
        <strain evidence="11">CBS 270.75 / DBVPG 7215 / KCTC 17166 / NRRL Y-17582</strain>
    </source>
</reference>
<feature type="transmembrane region" description="Helical" evidence="9">
    <location>
        <begin position="349"/>
        <end position="366"/>
    </location>
</feature>
<comment type="catalytic activity">
    <reaction evidence="8">
        <text>hexadecanoyl-CoA + H2O = S-hexadecanoyl-4'-phosphopantetheine + adenosine 3',5'-bisphosphate + 2 H(+)</text>
        <dbReference type="Rhea" id="RHEA:50032"/>
        <dbReference type="ChEBI" id="CHEBI:15377"/>
        <dbReference type="ChEBI" id="CHEBI:15378"/>
        <dbReference type="ChEBI" id="CHEBI:57379"/>
        <dbReference type="ChEBI" id="CHEBI:58343"/>
        <dbReference type="ChEBI" id="CHEBI:132018"/>
    </reaction>
</comment>
<dbReference type="HAMAP" id="MF_03231">
    <property type="entry name" value="SCS3"/>
    <property type="match status" value="1"/>
</dbReference>
<feature type="active site" evidence="8">
    <location>
        <position position="224"/>
    </location>
</feature>
<evidence type="ECO:0000256" key="7">
    <source>
        <dbReference type="ARBA" id="ARBA00023136"/>
    </source>
</evidence>
<gene>
    <name evidence="8" type="primary">SCS3</name>
    <name evidence="8" type="synonym">FIT2B</name>
    <name evidence="10" type="ordered locus">Ecym_3068</name>
</gene>
<evidence type="ECO:0000256" key="3">
    <source>
        <dbReference type="ARBA" id="ARBA00022801"/>
    </source>
</evidence>
<comment type="similarity">
    <text evidence="8">Belongs to the FIT family. Fungal FIT2B/SCS3 subfamily.</text>
</comment>
<keyword evidence="8" id="KW-1208">Phospholipid metabolism</keyword>
<name>G8JR11_ERECY</name>
<dbReference type="GO" id="GO:0008654">
    <property type="term" value="P:phospholipid biosynthetic process"/>
    <property type="evidence" value="ECO:0007669"/>
    <property type="project" value="UniProtKB-KW"/>
</dbReference>
<feature type="active site" evidence="8">
    <location>
        <position position="343"/>
    </location>
</feature>
<evidence type="ECO:0000256" key="6">
    <source>
        <dbReference type="ARBA" id="ARBA00023098"/>
    </source>
</evidence>
<dbReference type="PANTHER" id="PTHR23129">
    <property type="entry name" value="ACYL-COENZYME A DIPHOSPHATASE FITM2"/>
    <property type="match status" value="1"/>
</dbReference>
<dbReference type="Pfam" id="PF10261">
    <property type="entry name" value="FIT"/>
    <property type="match status" value="1"/>
</dbReference>
<dbReference type="KEGG" id="erc:Ecym_3068"/>
<dbReference type="InParanoid" id="G8JR11"/>
<comment type="catalytic activity">
    <reaction evidence="8">
        <text>(9Z)-octadecenoyl-CoA + H2O = S-(9Z-octadecenoyl)-4'-phosphopantetheine + adenosine 3',5'-bisphosphate + 2 H(+)</text>
        <dbReference type="Rhea" id="RHEA:65564"/>
        <dbReference type="ChEBI" id="CHEBI:15377"/>
        <dbReference type="ChEBI" id="CHEBI:15378"/>
        <dbReference type="ChEBI" id="CHEBI:57387"/>
        <dbReference type="ChEBI" id="CHEBI:58343"/>
        <dbReference type="ChEBI" id="CHEBI:156553"/>
    </reaction>
</comment>
<dbReference type="RefSeq" id="XP_003645397.1">
    <property type="nucleotide sequence ID" value="XM_003645349.1"/>
</dbReference>
<evidence type="ECO:0000256" key="8">
    <source>
        <dbReference type="HAMAP-Rule" id="MF_03231"/>
    </source>
</evidence>
<keyword evidence="7 8" id="KW-0472">Membrane</keyword>
<comment type="function">
    <text evidence="8">Fatty acyl-coenzyme A (CoA) diphosphatase that hydrolyzes fatty acyl-CoA to yield acyl-4'-phosphopantetheine and adenosine 3',5'-bisphosphate. Preferentially hydrolyzes unsaturated long-chain acyl-CoA substrates in the endoplasmic reticulum (ER) lumen. This catalytic activity is required for maintaining ER structure and for lipid droplets (LDs) biogenesis, which are lipid storage organelles involved in maintaining lipid and energy homeostasis. May directly bind to diacylglycerol (DAGs) and triacylglycerol, which is also important for LD biogenesis. May support directional budding of nacent LDs from the ER into the cytosol by reducing DAG levels at sites of LD formation. May play a role in the regulation of cell morphology and cytoskeletal organization. Involved in phospholipid biosynthesis.</text>
</comment>
<evidence type="ECO:0000256" key="2">
    <source>
        <dbReference type="ARBA" id="ARBA00022692"/>
    </source>
</evidence>
<dbReference type="STRING" id="931890.G8JR11"/>
<keyword evidence="11" id="KW-1185">Reference proteome</keyword>
<dbReference type="HOGENOM" id="CLU_048143_2_1_1"/>
<keyword evidence="3 8" id="KW-0378">Hydrolase</keyword>
<dbReference type="InterPro" id="IPR019388">
    <property type="entry name" value="FIT"/>
</dbReference>
<comment type="subcellular location">
    <subcellularLocation>
        <location evidence="1 8">Endoplasmic reticulum membrane</location>
        <topology evidence="1 8">Multi-pass membrane protein</topology>
    </subcellularLocation>
</comment>
<dbReference type="Proteomes" id="UP000006790">
    <property type="component" value="Chromosome 3"/>
</dbReference>
<proteinExistence type="inferred from homology"/>
<dbReference type="EMBL" id="CP002499">
    <property type="protein sequence ID" value="AET38580.1"/>
    <property type="molecule type" value="Genomic_DNA"/>
</dbReference>
<comment type="catalytic activity">
    <reaction evidence="8">
        <text>(5Z,8Z,11Z,14Z)-eicosatetraenoyl-CoA + H2O = S-(5Z,8Z,11Z,14Z-eicosatetraenoyl)-4'-phosphopantetheine + adenosine 3',5'-bisphosphate + 2 H(+)</text>
        <dbReference type="Rhea" id="RHEA:65568"/>
        <dbReference type="ChEBI" id="CHEBI:15377"/>
        <dbReference type="ChEBI" id="CHEBI:15378"/>
        <dbReference type="ChEBI" id="CHEBI:57368"/>
        <dbReference type="ChEBI" id="CHEBI:58343"/>
        <dbReference type="ChEBI" id="CHEBI:156554"/>
    </reaction>
</comment>
<sequence>MNRRLQRFRSASECFLFLLCPSILVVGNVISLLSISDFWVANKDGILNVWFVKRGWFWTSVIAWWCQIRYGDLSHTNIKRTLIRYILLTVWWFTFTQSVWVGVAPIMDLVFKLTGGHCSFDVFDQAMVVSEKFQDSEPRRLGSLKKLVKWFSERRDGNAGMGEETVYWLNCRLGEGPCENTSPSNSAMNSFISEALNNAYPIDNGQMCRKLGGYWTGGHDPSGHVFLITLMTMFLIGELRLFSDKVGRRLRSTSYTYFRMSFAYVKELLNNGLVWNLIDDDDSDQTPLILKTLVYPPLKCFWTLFKIIILLVTYIIWENPVIFLIGLIFTWLWAFFITCTMFHSLGEQLTGLIAAYIVVSLIYWYIY</sequence>
<keyword evidence="6" id="KW-0443">Lipid metabolism</keyword>
<evidence type="ECO:0000256" key="1">
    <source>
        <dbReference type="ARBA" id="ARBA00004477"/>
    </source>
</evidence>
<keyword evidence="4 8" id="KW-0256">Endoplasmic reticulum</keyword>
<feature type="transmembrane region" description="Helical" evidence="9">
    <location>
        <begin position="85"/>
        <end position="107"/>
    </location>
</feature>
<evidence type="ECO:0000313" key="11">
    <source>
        <dbReference type="Proteomes" id="UP000006790"/>
    </source>
</evidence>
<dbReference type="OrthoDB" id="5579088at2759"/>
<dbReference type="FunCoup" id="G8JR11">
    <property type="interactions" value="88"/>
</dbReference>
<keyword evidence="8" id="KW-0594">Phospholipid biosynthesis</keyword>
<dbReference type="GO" id="GO:0005789">
    <property type="term" value="C:endoplasmic reticulum membrane"/>
    <property type="evidence" value="ECO:0007669"/>
    <property type="project" value="UniProtKB-SubCell"/>
</dbReference>
<keyword evidence="8" id="KW-0444">Lipid biosynthesis</keyword>
<accession>G8JR11</accession>
<dbReference type="OMA" id="FIIWDNP"/>
<organism evidence="10 11">
    <name type="scientific">Eremothecium cymbalariae (strain CBS 270.75 / DBVPG 7215 / KCTC 17166 / NRRL Y-17582)</name>
    <name type="common">Yeast</name>
    <dbReference type="NCBI Taxonomy" id="931890"/>
    <lineage>
        <taxon>Eukaryota</taxon>
        <taxon>Fungi</taxon>
        <taxon>Dikarya</taxon>
        <taxon>Ascomycota</taxon>
        <taxon>Saccharomycotina</taxon>
        <taxon>Saccharomycetes</taxon>
        <taxon>Saccharomycetales</taxon>
        <taxon>Saccharomycetaceae</taxon>
        <taxon>Eremothecium</taxon>
    </lineage>
</organism>
<protein>
    <recommendedName>
        <fullName evidence="8">Acyl-coenzyme A diphosphatase SCS3</fullName>
        <ecNumber evidence="8">3.6.1.-</ecNumber>
    </recommendedName>
    <alternativeName>
        <fullName evidence="8">FIT family protein SCS3</fullName>
    </alternativeName>
</protein>
<keyword evidence="5 8" id="KW-1133">Transmembrane helix</keyword>
<dbReference type="EC" id="3.6.1.-" evidence="8"/>
<feature type="transmembrane region" description="Helical" evidence="9">
    <location>
        <begin position="224"/>
        <end position="242"/>
    </location>
</feature>
<dbReference type="GeneID" id="11470887"/>
<feature type="transmembrane region" description="Helical" evidence="9">
    <location>
        <begin position="300"/>
        <end position="317"/>
    </location>
</feature>
<evidence type="ECO:0000256" key="4">
    <source>
        <dbReference type="ARBA" id="ARBA00022824"/>
    </source>
</evidence>
<dbReference type="eggNOG" id="KOG3750">
    <property type="taxonomic scope" value="Eukaryota"/>
</dbReference>
<evidence type="ECO:0000256" key="9">
    <source>
        <dbReference type="SAM" id="Phobius"/>
    </source>
</evidence>
<dbReference type="GO" id="GO:0140042">
    <property type="term" value="P:lipid droplet formation"/>
    <property type="evidence" value="ECO:0007669"/>
    <property type="project" value="UniProtKB-UniRule"/>
</dbReference>
<dbReference type="GO" id="GO:0055091">
    <property type="term" value="P:phospholipid homeostasis"/>
    <property type="evidence" value="ECO:0007669"/>
    <property type="project" value="EnsemblFungi"/>
</dbReference>
<evidence type="ECO:0000313" key="10">
    <source>
        <dbReference type="EMBL" id="AET38580.1"/>
    </source>
</evidence>
<dbReference type="InterPro" id="IPR046400">
    <property type="entry name" value="SCS3"/>
</dbReference>
<feature type="transmembrane region" description="Helical" evidence="9">
    <location>
        <begin position="55"/>
        <end position="73"/>
    </location>
</feature>
<dbReference type="AlphaFoldDB" id="G8JR11"/>
<feature type="transmembrane region" description="Helical" evidence="9">
    <location>
        <begin position="12"/>
        <end position="35"/>
    </location>
</feature>
<dbReference type="GO" id="GO:0010945">
    <property type="term" value="F:coenzyme A diphosphatase activity"/>
    <property type="evidence" value="ECO:0007669"/>
    <property type="project" value="InterPro"/>
</dbReference>
<comment type="catalytic activity">
    <reaction evidence="8">
        <text>an acyl-CoA + H2O = an acyl-4'-phosphopantetheine + adenosine 3',5'-bisphosphate + 2 H(+)</text>
        <dbReference type="Rhea" id="RHEA:50044"/>
        <dbReference type="ChEBI" id="CHEBI:15377"/>
        <dbReference type="ChEBI" id="CHEBI:15378"/>
        <dbReference type="ChEBI" id="CHEBI:58342"/>
        <dbReference type="ChEBI" id="CHEBI:58343"/>
        <dbReference type="ChEBI" id="CHEBI:132023"/>
    </reaction>
</comment>
<feature type="transmembrane region" description="Helical" evidence="9">
    <location>
        <begin position="323"/>
        <end position="342"/>
    </location>
</feature>
<keyword evidence="2 8" id="KW-0812">Transmembrane</keyword>
<dbReference type="GO" id="GO:0005788">
    <property type="term" value="C:endoplasmic reticulum lumen"/>
    <property type="evidence" value="ECO:0007669"/>
    <property type="project" value="EnsemblFungi"/>
</dbReference>
<dbReference type="PANTHER" id="PTHR23129:SF0">
    <property type="entry name" value="ACYL-COENZYME A DIPHOSPHATASE FITM2"/>
    <property type="match status" value="1"/>
</dbReference>